<sequence length="137" mass="15335">MSDFIIFNVANKSFAVHFSEIDEIQAAVEGTPLPFAEPWHGGVANIRGGLYTIINLRKKFNLFGQAPDSYQKIILLRQAKVALLVDDIENTASIEEADIEPVPDSSEKDIFHQAFRLDNRVIPILHVKLFLASTKTI</sequence>
<dbReference type="PANTHER" id="PTHR22617">
    <property type="entry name" value="CHEMOTAXIS SENSOR HISTIDINE KINASE-RELATED"/>
    <property type="match status" value="1"/>
</dbReference>
<organism evidence="2">
    <name type="scientific">Paenibacillus sp. BIHB 4019</name>
    <dbReference type="NCBI Taxonomy" id="1870819"/>
    <lineage>
        <taxon>Bacteria</taxon>
        <taxon>Bacillati</taxon>
        <taxon>Bacillota</taxon>
        <taxon>Bacilli</taxon>
        <taxon>Bacillales</taxon>
        <taxon>Paenibacillaceae</taxon>
        <taxon>Paenibacillus</taxon>
    </lineage>
</organism>
<dbReference type="GO" id="GO:0005829">
    <property type="term" value="C:cytosol"/>
    <property type="evidence" value="ECO:0007669"/>
    <property type="project" value="TreeGrafter"/>
</dbReference>
<gene>
    <name evidence="2" type="ORF">BBD42_12760</name>
</gene>
<dbReference type="InterPro" id="IPR039315">
    <property type="entry name" value="CheW"/>
</dbReference>
<feature type="domain" description="CheW-like" evidence="1">
    <location>
        <begin position="1"/>
        <end position="136"/>
    </location>
</feature>
<dbReference type="InterPro" id="IPR002545">
    <property type="entry name" value="CheW-lke_dom"/>
</dbReference>
<dbReference type="GO" id="GO:0007165">
    <property type="term" value="P:signal transduction"/>
    <property type="evidence" value="ECO:0007669"/>
    <property type="project" value="InterPro"/>
</dbReference>
<dbReference type="PROSITE" id="PS50851">
    <property type="entry name" value="CHEW"/>
    <property type="match status" value="1"/>
</dbReference>
<dbReference type="Gene3D" id="2.30.30.40">
    <property type="entry name" value="SH3 Domains"/>
    <property type="match status" value="1"/>
</dbReference>
<dbReference type="GO" id="GO:0006935">
    <property type="term" value="P:chemotaxis"/>
    <property type="evidence" value="ECO:0007669"/>
    <property type="project" value="InterPro"/>
</dbReference>
<accession>A0A1B2DHS3</accession>
<dbReference type="EMBL" id="CP016808">
    <property type="protein sequence ID" value="ANY67241.1"/>
    <property type="molecule type" value="Genomic_DNA"/>
</dbReference>
<evidence type="ECO:0000313" key="2">
    <source>
        <dbReference type="EMBL" id="ANY67241.1"/>
    </source>
</evidence>
<dbReference type="SMART" id="SM00260">
    <property type="entry name" value="CheW"/>
    <property type="match status" value="1"/>
</dbReference>
<dbReference type="Gene3D" id="2.40.50.180">
    <property type="entry name" value="CheA-289, Domain 4"/>
    <property type="match status" value="1"/>
</dbReference>
<dbReference type="InterPro" id="IPR036061">
    <property type="entry name" value="CheW-like_dom_sf"/>
</dbReference>
<name>A0A1B2DHS3_9BACL</name>
<proteinExistence type="predicted"/>
<protein>
    <recommendedName>
        <fullName evidence="1">CheW-like domain-containing protein</fullName>
    </recommendedName>
</protein>
<dbReference type="RefSeq" id="WP_056033639.1">
    <property type="nucleotide sequence ID" value="NZ_CP016808.1"/>
</dbReference>
<dbReference type="PANTHER" id="PTHR22617:SF23">
    <property type="entry name" value="CHEMOTAXIS PROTEIN CHEW"/>
    <property type="match status" value="1"/>
</dbReference>
<evidence type="ECO:0000259" key="1">
    <source>
        <dbReference type="PROSITE" id="PS50851"/>
    </source>
</evidence>
<dbReference type="AlphaFoldDB" id="A0A1B2DHS3"/>
<reference evidence="2" key="1">
    <citation type="submission" date="2016-08" db="EMBL/GenBank/DDBJ databases">
        <title>Complete Genome Seqeunce of Paenibacillus sp. BIHB 4019 from tea rhizoplane.</title>
        <authorList>
            <person name="Thakur R."/>
            <person name="Swarnkar M.K."/>
            <person name="Gulati A."/>
        </authorList>
    </citation>
    <scope>NUCLEOTIDE SEQUENCE [LARGE SCALE GENOMIC DNA]</scope>
    <source>
        <strain evidence="2">BIHB4019</strain>
    </source>
</reference>
<dbReference type="SUPFAM" id="SSF50341">
    <property type="entry name" value="CheW-like"/>
    <property type="match status" value="1"/>
</dbReference>
<dbReference type="CDD" id="cd00588">
    <property type="entry name" value="CheW_like"/>
    <property type="match status" value="1"/>
</dbReference>
<dbReference type="Pfam" id="PF01584">
    <property type="entry name" value="CheW"/>
    <property type="match status" value="1"/>
</dbReference>